<evidence type="ECO:0000313" key="2">
    <source>
        <dbReference type="Proteomes" id="UP000002668"/>
    </source>
</evidence>
<sequence>MSWGLRVLQLATRPLSPLWPRLASKTTQSKPRLSSARCGQVAATTAQCSAVPQTSDAAVVSGLPLAIEWILGIYSNLPRVHTTRCTIHRLQMDTIRSGG</sequence>
<evidence type="ECO:0000313" key="1">
    <source>
        <dbReference type="EMBL" id="CBX97698.1"/>
    </source>
</evidence>
<dbReference type="RefSeq" id="XP_003841177.1">
    <property type="nucleotide sequence ID" value="XM_003841129.1"/>
</dbReference>
<accession>E5A1Y1</accession>
<keyword evidence="2" id="KW-1185">Reference proteome</keyword>
<protein>
    <submittedName>
        <fullName evidence="1">Predicted protein</fullName>
    </submittedName>
</protein>
<dbReference type="AlphaFoldDB" id="E5A1Y1"/>
<dbReference type="EMBL" id="FP929132">
    <property type="protein sequence ID" value="CBX97698.1"/>
    <property type="molecule type" value="Genomic_DNA"/>
</dbReference>
<dbReference type="VEuPathDB" id="FungiDB:LEMA_P091070.1"/>
<proteinExistence type="predicted"/>
<name>E5A1Y1_LEPMJ</name>
<dbReference type="InParanoid" id="E5A1Y1"/>
<dbReference type="GeneID" id="13281828"/>
<dbReference type="HOGENOM" id="CLU_2320833_0_0_1"/>
<dbReference type="Proteomes" id="UP000002668">
    <property type="component" value="Genome"/>
</dbReference>
<reference evidence="2" key="1">
    <citation type="journal article" date="2011" name="Nat. Commun.">
        <title>Effector diversification within compartments of the Leptosphaeria maculans genome affected by Repeat-Induced Point mutations.</title>
        <authorList>
            <person name="Rouxel T."/>
            <person name="Grandaubert J."/>
            <person name="Hane J.K."/>
            <person name="Hoede C."/>
            <person name="van de Wouw A.P."/>
            <person name="Couloux A."/>
            <person name="Dominguez V."/>
            <person name="Anthouard V."/>
            <person name="Bally P."/>
            <person name="Bourras S."/>
            <person name="Cozijnsen A.J."/>
            <person name="Ciuffetti L.M."/>
            <person name="Degrave A."/>
            <person name="Dilmaghani A."/>
            <person name="Duret L."/>
            <person name="Fudal I."/>
            <person name="Goodwin S.B."/>
            <person name="Gout L."/>
            <person name="Glaser N."/>
            <person name="Linglin J."/>
            <person name="Kema G.H.J."/>
            <person name="Lapalu N."/>
            <person name="Lawrence C.B."/>
            <person name="May K."/>
            <person name="Meyer M."/>
            <person name="Ollivier B."/>
            <person name="Poulain J."/>
            <person name="Schoch C.L."/>
            <person name="Simon A."/>
            <person name="Spatafora J.W."/>
            <person name="Stachowiak A."/>
            <person name="Turgeon B.G."/>
            <person name="Tyler B.M."/>
            <person name="Vincent D."/>
            <person name="Weissenbach J."/>
            <person name="Amselem J."/>
            <person name="Quesneville H."/>
            <person name="Oliver R.P."/>
            <person name="Wincker P."/>
            <person name="Balesdent M.-H."/>
            <person name="Howlett B.J."/>
        </authorList>
    </citation>
    <scope>NUCLEOTIDE SEQUENCE [LARGE SCALE GENOMIC DNA]</scope>
    <source>
        <strain evidence="2">JN3 / isolate v23.1.3 / race Av1-4-5-6-7-8</strain>
    </source>
</reference>
<gene>
    <name evidence="1" type="ORF">LEMA_P091070.1</name>
</gene>
<organism evidence="2">
    <name type="scientific">Leptosphaeria maculans (strain JN3 / isolate v23.1.3 / race Av1-4-5-6-7-8)</name>
    <name type="common">Blackleg fungus</name>
    <name type="synonym">Phoma lingam</name>
    <dbReference type="NCBI Taxonomy" id="985895"/>
    <lineage>
        <taxon>Eukaryota</taxon>
        <taxon>Fungi</taxon>
        <taxon>Dikarya</taxon>
        <taxon>Ascomycota</taxon>
        <taxon>Pezizomycotina</taxon>
        <taxon>Dothideomycetes</taxon>
        <taxon>Pleosporomycetidae</taxon>
        <taxon>Pleosporales</taxon>
        <taxon>Pleosporineae</taxon>
        <taxon>Leptosphaeriaceae</taxon>
        <taxon>Plenodomus</taxon>
        <taxon>Plenodomus lingam/Leptosphaeria maculans species complex</taxon>
    </lineage>
</organism>